<dbReference type="EMBL" id="BK015286">
    <property type="protein sequence ID" value="DAD99502.1"/>
    <property type="molecule type" value="Genomic_DNA"/>
</dbReference>
<accession>A0A8S5NXI3</accession>
<reference evidence="1" key="1">
    <citation type="journal article" date="2021" name="Proc. Natl. Acad. Sci. U.S.A.">
        <title>A Catalog of Tens of Thousands of Viruses from Human Metagenomes Reveals Hidden Associations with Chronic Diseases.</title>
        <authorList>
            <person name="Tisza M.J."/>
            <person name="Buck C.B."/>
        </authorList>
    </citation>
    <scope>NUCLEOTIDE SEQUENCE</scope>
    <source>
        <strain evidence="1">Cts9u10</strain>
    </source>
</reference>
<proteinExistence type="predicted"/>
<sequence length="41" mass="4753">MITLLVSAQLKFFKLSEESYILVLVSQSRYVHHVAGEVRFL</sequence>
<protein>
    <submittedName>
        <fullName evidence="1">Uncharacterized protein</fullName>
    </submittedName>
</protein>
<organism evidence="1">
    <name type="scientific">Myoviridae sp. cts9u10</name>
    <dbReference type="NCBI Taxonomy" id="2825187"/>
    <lineage>
        <taxon>Viruses</taxon>
        <taxon>Duplodnaviria</taxon>
        <taxon>Heunggongvirae</taxon>
        <taxon>Uroviricota</taxon>
        <taxon>Caudoviricetes</taxon>
    </lineage>
</organism>
<evidence type="ECO:0000313" key="1">
    <source>
        <dbReference type="EMBL" id="DAD99502.1"/>
    </source>
</evidence>
<name>A0A8S5NXI3_9CAUD</name>